<reference evidence="2 3" key="1">
    <citation type="submission" date="2020-04" db="EMBL/GenBank/DDBJ databases">
        <title>Description of novel Gluconacetobacter.</title>
        <authorList>
            <person name="Sombolestani A."/>
        </authorList>
    </citation>
    <scope>NUCLEOTIDE SEQUENCE [LARGE SCALE GENOMIC DNA]</scope>
    <source>
        <strain evidence="2 3">LMG 7603</strain>
    </source>
</reference>
<dbReference type="Proteomes" id="UP000550787">
    <property type="component" value="Unassembled WGS sequence"/>
</dbReference>
<gene>
    <name evidence="2" type="ORF">HLH33_19960</name>
</gene>
<dbReference type="AlphaFoldDB" id="A0A7W4I952"/>
<feature type="region of interest" description="Disordered" evidence="1">
    <location>
        <begin position="1"/>
        <end position="25"/>
    </location>
</feature>
<protein>
    <submittedName>
        <fullName evidence="2">Uncharacterized protein</fullName>
    </submittedName>
</protein>
<evidence type="ECO:0000313" key="3">
    <source>
        <dbReference type="Proteomes" id="UP000550787"/>
    </source>
</evidence>
<organism evidence="2 3">
    <name type="scientific">Gluconacetobacter diazotrophicus</name>
    <name type="common">Acetobacter diazotrophicus</name>
    <dbReference type="NCBI Taxonomy" id="33996"/>
    <lineage>
        <taxon>Bacteria</taxon>
        <taxon>Pseudomonadati</taxon>
        <taxon>Pseudomonadota</taxon>
        <taxon>Alphaproteobacteria</taxon>
        <taxon>Acetobacterales</taxon>
        <taxon>Acetobacteraceae</taxon>
        <taxon>Gluconacetobacter</taxon>
    </lineage>
</organism>
<accession>A0A7W4I952</accession>
<evidence type="ECO:0000313" key="2">
    <source>
        <dbReference type="EMBL" id="MBB2158525.1"/>
    </source>
</evidence>
<dbReference type="EMBL" id="JABEQG010000115">
    <property type="protein sequence ID" value="MBB2158525.1"/>
    <property type="molecule type" value="Genomic_DNA"/>
</dbReference>
<sequence>MRLFPGVPRTTGIDGGGGPPHDSDMNRRVTALESKFDGIKDTLNAIQVTLTRIETTMATKDSMHAIEVRTAVLEERTGKLATTRSMSIMVGLAVAILTLAARWNDVVAHFTHP</sequence>
<proteinExistence type="predicted"/>
<evidence type="ECO:0000256" key="1">
    <source>
        <dbReference type="SAM" id="MobiDB-lite"/>
    </source>
</evidence>
<comment type="caution">
    <text evidence="2">The sequence shown here is derived from an EMBL/GenBank/DDBJ whole genome shotgun (WGS) entry which is preliminary data.</text>
</comment>
<name>A0A7W4I952_GLUDI</name>